<dbReference type="STRING" id="94869.SAMN04488529_10378"/>
<dbReference type="NCBIfam" id="TIGR00732">
    <property type="entry name" value="dprA"/>
    <property type="match status" value="1"/>
</dbReference>
<protein>
    <submittedName>
        <fullName evidence="3">DNA processing protein</fullName>
    </submittedName>
</protein>
<dbReference type="PANTHER" id="PTHR43022">
    <property type="entry name" value="PROTEIN SMF"/>
    <property type="match status" value="1"/>
</dbReference>
<dbReference type="PANTHER" id="PTHR43022:SF1">
    <property type="entry name" value="PROTEIN SMF"/>
    <property type="match status" value="1"/>
</dbReference>
<dbReference type="RefSeq" id="WP_089967827.1">
    <property type="nucleotide sequence ID" value="NZ_FNJM01000003.1"/>
</dbReference>
<name>A0A1H0R8M7_9CLOT</name>
<evidence type="ECO:0000313" key="4">
    <source>
        <dbReference type="Proteomes" id="UP000198597"/>
    </source>
</evidence>
<evidence type="ECO:0000256" key="1">
    <source>
        <dbReference type="ARBA" id="ARBA00006525"/>
    </source>
</evidence>
<dbReference type="Pfam" id="PF02481">
    <property type="entry name" value="DNA_processg_A"/>
    <property type="match status" value="1"/>
</dbReference>
<organism evidence="3 4">
    <name type="scientific">Clostridium gasigenes</name>
    <dbReference type="NCBI Taxonomy" id="94869"/>
    <lineage>
        <taxon>Bacteria</taxon>
        <taxon>Bacillati</taxon>
        <taxon>Bacillota</taxon>
        <taxon>Clostridia</taxon>
        <taxon>Eubacteriales</taxon>
        <taxon>Clostridiaceae</taxon>
        <taxon>Clostridium</taxon>
    </lineage>
</organism>
<dbReference type="GO" id="GO:0009294">
    <property type="term" value="P:DNA-mediated transformation"/>
    <property type="evidence" value="ECO:0007669"/>
    <property type="project" value="InterPro"/>
</dbReference>
<dbReference type="Gene3D" id="3.40.50.450">
    <property type="match status" value="1"/>
</dbReference>
<reference evidence="3 4" key="1">
    <citation type="submission" date="2016-10" db="EMBL/GenBank/DDBJ databases">
        <authorList>
            <person name="de Groot N.N."/>
        </authorList>
    </citation>
    <scope>NUCLEOTIDE SEQUENCE [LARGE SCALE GENOMIC DNA]</scope>
    <source>
        <strain evidence="3 4">DSM 12272</strain>
    </source>
</reference>
<gene>
    <name evidence="3" type="ORF">SAMN04488529_10378</name>
</gene>
<accession>A0A1H0R8M7</accession>
<dbReference type="OrthoDB" id="9785707at2"/>
<evidence type="ECO:0000313" key="3">
    <source>
        <dbReference type="EMBL" id="SDP25834.1"/>
    </source>
</evidence>
<feature type="domain" description="Smf/DprA SLOG" evidence="2">
    <location>
        <begin position="74"/>
        <end position="280"/>
    </location>
</feature>
<dbReference type="EMBL" id="FNJM01000003">
    <property type="protein sequence ID" value="SDP25834.1"/>
    <property type="molecule type" value="Genomic_DNA"/>
</dbReference>
<dbReference type="SUPFAM" id="SSF102405">
    <property type="entry name" value="MCP/YpsA-like"/>
    <property type="match status" value="1"/>
</dbReference>
<dbReference type="InterPro" id="IPR003488">
    <property type="entry name" value="DprA"/>
</dbReference>
<evidence type="ECO:0000259" key="2">
    <source>
        <dbReference type="Pfam" id="PF02481"/>
    </source>
</evidence>
<dbReference type="Proteomes" id="UP000198597">
    <property type="component" value="Unassembled WGS sequence"/>
</dbReference>
<proteinExistence type="inferred from homology"/>
<dbReference type="AlphaFoldDB" id="A0A1H0R8M7"/>
<dbReference type="InterPro" id="IPR057666">
    <property type="entry name" value="DrpA_SLOG"/>
</dbReference>
<sequence length="350" mass="39048">MEEFILWFILLEISNESKIKLLGMYENEEVIHNNIDNIVKARILRGKRINNLKTITLNEIREFKKYLNKEGIGYITYTSIDYPMSLMNLKQPPYILFYKGDKSLLKDKTGGIVGSRNCTNYGREVTKRITKELCLNSITIVSGVASGIDSIAHKVAVEEGGRTIGVLGCGIDVVYPKINKKLYKDIERTGLLLSEFFPGTEPISYNFPRRNRIISGLSEKLVVIEASLKSGSLITVGYALEEGKSVMAVPGSVLQSNSTGCNKLIGDGASTFAEMEDLRTFFGIYKNSYAKVGNGVKDALLTVISSEPKHLDDIIERVNVDRAVLFGLLFEMQNRNEIICLPGNYYAKLS</sequence>
<keyword evidence="4" id="KW-1185">Reference proteome</keyword>
<comment type="similarity">
    <text evidence="1">Belongs to the DprA/Smf family.</text>
</comment>